<proteinExistence type="predicted"/>
<name>A0A0K0FS62_STRVS</name>
<sequence length="74" mass="8748">MTKRPRLHKSHKAARLEYAHHPSRSPDLNLIENLWEILVCAVNKNIRQYSTVQELKEAIAKCWDEILSENLFHL</sequence>
<keyword evidence="1" id="KW-1185">Reference proteome</keyword>
<evidence type="ECO:0000313" key="2">
    <source>
        <dbReference type="WBParaSite" id="SVE_1317100.1"/>
    </source>
</evidence>
<dbReference type="Proteomes" id="UP000035680">
    <property type="component" value="Unassembled WGS sequence"/>
</dbReference>
<reference evidence="2" key="2">
    <citation type="submission" date="2015-08" db="UniProtKB">
        <authorList>
            <consortium name="WormBaseParasite"/>
        </authorList>
    </citation>
    <scope>IDENTIFICATION</scope>
</reference>
<dbReference type="AlphaFoldDB" id="A0A0K0FS62"/>
<dbReference type="GO" id="GO:0003676">
    <property type="term" value="F:nucleic acid binding"/>
    <property type="evidence" value="ECO:0007669"/>
    <property type="project" value="InterPro"/>
</dbReference>
<dbReference type="InterPro" id="IPR036397">
    <property type="entry name" value="RNaseH_sf"/>
</dbReference>
<accession>A0A0K0FS62</accession>
<protein>
    <submittedName>
        <fullName evidence="2">DDE_3 domain-containing protein</fullName>
    </submittedName>
</protein>
<dbReference type="Gene3D" id="3.30.420.10">
    <property type="entry name" value="Ribonuclease H-like superfamily/Ribonuclease H"/>
    <property type="match status" value="1"/>
</dbReference>
<dbReference type="WBParaSite" id="SVE_1317100.1">
    <property type="protein sequence ID" value="SVE_1317100.1"/>
    <property type="gene ID" value="SVE_1317100"/>
</dbReference>
<reference evidence="1" key="1">
    <citation type="submission" date="2014-07" db="EMBL/GenBank/DDBJ databases">
        <authorList>
            <person name="Martin A.A"/>
            <person name="De Silva N."/>
        </authorList>
    </citation>
    <scope>NUCLEOTIDE SEQUENCE</scope>
</reference>
<evidence type="ECO:0000313" key="1">
    <source>
        <dbReference type="Proteomes" id="UP000035680"/>
    </source>
</evidence>
<organism evidence="1 2">
    <name type="scientific">Strongyloides venezuelensis</name>
    <name type="common">Threadworm</name>
    <dbReference type="NCBI Taxonomy" id="75913"/>
    <lineage>
        <taxon>Eukaryota</taxon>
        <taxon>Metazoa</taxon>
        <taxon>Ecdysozoa</taxon>
        <taxon>Nematoda</taxon>
        <taxon>Chromadorea</taxon>
        <taxon>Rhabditida</taxon>
        <taxon>Tylenchina</taxon>
        <taxon>Panagrolaimomorpha</taxon>
        <taxon>Strongyloidoidea</taxon>
        <taxon>Strongyloididae</taxon>
        <taxon>Strongyloides</taxon>
    </lineage>
</organism>